<dbReference type="Proteomes" id="UP000032702">
    <property type="component" value="Unassembled WGS sequence"/>
</dbReference>
<accession>Q08QN6</accession>
<dbReference type="AlphaFoldDB" id="Q08QN6"/>
<gene>
    <name evidence="2" type="ordered locus">STAUR_5088</name>
    <name evidence="3" type="ORF">STIAU_7132</name>
</gene>
<dbReference type="HOGENOM" id="CLU_651973_0_0_7"/>
<evidence type="ECO:0000313" key="4">
    <source>
        <dbReference type="Proteomes" id="UP000001351"/>
    </source>
</evidence>
<dbReference type="EMBL" id="CP002271">
    <property type="protein sequence ID" value="ADO72860.1"/>
    <property type="molecule type" value="Genomic_DNA"/>
</dbReference>
<name>Q08QN6_STIAD</name>
<feature type="region of interest" description="Disordered" evidence="1">
    <location>
        <begin position="135"/>
        <end position="232"/>
    </location>
</feature>
<proteinExistence type="predicted"/>
<evidence type="ECO:0000313" key="2">
    <source>
        <dbReference type="EMBL" id="ADO72860.1"/>
    </source>
</evidence>
<evidence type="ECO:0000313" key="3">
    <source>
        <dbReference type="EMBL" id="EAU62793.1"/>
    </source>
</evidence>
<evidence type="ECO:0000313" key="5">
    <source>
        <dbReference type="Proteomes" id="UP000032702"/>
    </source>
</evidence>
<dbReference type="EMBL" id="AAMD01000205">
    <property type="protein sequence ID" value="EAU62793.1"/>
    <property type="molecule type" value="Genomic_DNA"/>
</dbReference>
<evidence type="ECO:0000256" key="1">
    <source>
        <dbReference type="SAM" id="MobiDB-lite"/>
    </source>
</evidence>
<reference evidence="2 4" key="2">
    <citation type="journal article" date="2011" name="Mol. Biol. Evol.">
        <title>Comparative genomic analysis of fruiting body formation in Myxococcales.</title>
        <authorList>
            <person name="Huntley S."/>
            <person name="Hamann N."/>
            <person name="Wegener-Feldbrugge S."/>
            <person name="Treuner-Lange A."/>
            <person name="Kube M."/>
            <person name="Reinhardt R."/>
            <person name="Klages S."/>
            <person name="Muller R."/>
            <person name="Ronning C.M."/>
            <person name="Nierman W.C."/>
            <person name="Sogaard-Andersen L."/>
        </authorList>
    </citation>
    <scope>NUCLEOTIDE SEQUENCE [LARGE SCALE GENOMIC DNA]</scope>
    <source>
        <strain evidence="2 4">DW4/3-1</strain>
    </source>
</reference>
<dbReference type="KEGG" id="sur:STAUR_5088"/>
<dbReference type="Proteomes" id="UP000001351">
    <property type="component" value="Chromosome"/>
</dbReference>
<protein>
    <submittedName>
        <fullName evidence="3">Uncharacterized protein</fullName>
    </submittedName>
</protein>
<feature type="compositionally biased region" description="Low complexity" evidence="1">
    <location>
        <begin position="159"/>
        <end position="172"/>
    </location>
</feature>
<organism evidence="3 5">
    <name type="scientific">Stigmatella aurantiaca (strain DW4/3-1)</name>
    <dbReference type="NCBI Taxonomy" id="378806"/>
    <lineage>
        <taxon>Bacteria</taxon>
        <taxon>Pseudomonadati</taxon>
        <taxon>Myxococcota</taxon>
        <taxon>Myxococcia</taxon>
        <taxon>Myxococcales</taxon>
        <taxon>Cystobacterineae</taxon>
        <taxon>Archangiaceae</taxon>
        <taxon>Stigmatella</taxon>
    </lineage>
</organism>
<sequence length="421" mass="46101">MASEGIQDFEAYAHTRYGALGRADVMSGAHRAAFRDFALANKDTLAGKSPFTLRQEFSETLGTKTYFRALKLTPEVADKIVHETGMTSRAFRSLGQYGDLEQRIKEGGPRIIAGDQALPNTGDLAATPLQQAMQGHIRPFSRSTDKLATASDSSRRARPTTSSRSSFPPSMSWTPLSTAIPRPTPRGSSSEATRPTPCLTTPRSRGPRSPPSAASISTTRRSRIPGWTSHTGPGQVLDFSHLLDTRRCPPPGPVRQLTDFPHDFPARGLLLSACRLEDAMKKIIHAIRNYRLFRPMSFEEAKALYRVLSESMVRSKAQVLMAASTDESSPFRLNLHAVKTCLTKGSLRLHSRFLLGSKKEQVDILMGCMDARFERMAQAAPNGFIPPPQGENEAQTRTPIAASRAVGSPTEMFAMCAPKES</sequence>
<keyword evidence="4" id="KW-1185">Reference proteome</keyword>
<dbReference type="STRING" id="378806.STAUR_5088"/>
<reference evidence="3 5" key="1">
    <citation type="submission" date="2006-04" db="EMBL/GenBank/DDBJ databases">
        <authorList>
            <person name="Nierman W.C."/>
        </authorList>
    </citation>
    <scope>NUCLEOTIDE SEQUENCE [LARGE SCALE GENOMIC DNA]</scope>
    <source>
        <strain evidence="3 5">DW4/3-1</strain>
    </source>
</reference>
<dbReference type="OrthoDB" id="9990301at2"/>